<evidence type="ECO:0000313" key="8">
    <source>
        <dbReference type="EMBL" id="MFD2170220.1"/>
    </source>
</evidence>
<feature type="binding site" evidence="5">
    <location>
        <position position="150"/>
    </location>
    <ligand>
        <name>S-adenosyl-L-methionine</name>
        <dbReference type="ChEBI" id="CHEBI:59789"/>
    </ligand>
</feature>
<dbReference type="InterPro" id="IPR029063">
    <property type="entry name" value="SAM-dependent_MTases_sf"/>
</dbReference>
<reference evidence="9" key="1">
    <citation type="journal article" date="2019" name="Int. J. Syst. Evol. Microbiol.">
        <title>The Global Catalogue of Microorganisms (GCM) 10K type strain sequencing project: providing services to taxonomists for standard genome sequencing and annotation.</title>
        <authorList>
            <consortium name="The Broad Institute Genomics Platform"/>
            <consortium name="The Broad Institute Genome Sequencing Center for Infectious Disease"/>
            <person name="Wu L."/>
            <person name="Ma J."/>
        </authorList>
    </citation>
    <scope>NUCLEOTIDE SEQUENCE [LARGE SCALE GENOMIC DNA]</scope>
    <source>
        <strain evidence="9">CGMCC 1.13574</strain>
    </source>
</reference>
<feature type="binding site" evidence="5">
    <location>
        <position position="195"/>
    </location>
    <ligand>
        <name>S-adenosyl-L-methionine</name>
        <dbReference type="ChEBI" id="CHEBI:59789"/>
    </ligand>
</feature>
<evidence type="ECO:0000256" key="2">
    <source>
        <dbReference type="ARBA" id="ARBA00022679"/>
    </source>
</evidence>
<dbReference type="Proteomes" id="UP001597343">
    <property type="component" value="Unassembled WGS sequence"/>
</dbReference>
<proteinExistence type="inferred from homology"/>
<evidence type="ECO:0000259" key="7">
    <source>
        <dbReference type="Pfam" id="PF17827"/>
    </source>
</evidence>
<name>A0ABW4ZXB1_9BACL</name>
<keyword evidence="1 5" id="KW-0489">Methyltransferase</keyword>
<keyword evidence="2 5" id="KW-0808">Transferase</keyword>
<keyword evidence="3 5" id="KW-0949">S-adenosyl-L-methionine</keyword>
<dbReference type="Gene3D" id="1.10.8.10">
    <property type="entry name" value="DNA helicase RuvA subunit, C-terminal domain"/>
    <property type="match status" value="1"/>
</dbReference>
<evidence type="ECO:0000256" key="5">
    <source>
        <dbReference type="HAMAP-Rule" id="MF_02126"/>
    </source>
</evidence>
<dbReference type="EC" id="2.1.1.297" evidence="5"/>
<dbReference type="PROSITE" id="PS00092">
    <property type="entry name" value="N6_MTASE"/>
    <property type="match status" value="1"/>
</dbReference>
<dbReference type="EMBL" id="JBHUIO010000005">
    <property type="protein sequence ID" value="MFD2170220.1"/>
    <property type="molecule type" value="Genomic_DNA"/>
</dbReference>
<comment type="function">
    <text evidence="5">Methylates the class 1 translation termination release factors RF1/PrfA and RF2/PrfB on the glutamine residue of the universally conserved GGQ motif.</text>
</comment>
<comment type="catalytic activity">
    <reaction evidence="4 5">
        <text>L-glutaminyl-[peptide chain release factor] + S-adenosyl-L-methionine = N(5)-methyl-L-glutaminyl-[peptide chain release factor] + S-adenosyl-L-homocysteine + H(+)</text>
        <dbReference type="Rhea" id="RHEA:42896"/>
        <dbReference type="Rhea" id="RHEA-COMP:10271"/>
        <dbReference type="Rhea" id="RHEA-COMP:10272"/>
        <dbReference type="ChEBI" id="CHEBI:15378"/>
        <dbReference type="ChEBI" id="CHEBI:30011"/>
        <dbReference type="ChEBI" id="CHEBI:57856"/>
        <dbReference type="ChEBI" id="CHEBI:59789"/>
        <dbReference type="ChEBI" id="CHEBI:61891"/>
        <dbReference type="EC" id="2.1.1.297"/>
    </reaction>
</comment>
<evidence type="ECO:0000256" key="3">
    <source>
        <dbReference type="ARBA" id="ARBA00022691"/>
    </source>
</evidence>
<dbReference type="SUPFAM" id="SSF53335">
    <property type="entry name" value="S-adenosyl-L-methionine-dependent methyltransferases"/>
    <property type="match status" value="1"/>
</dbReference>
<comment type="caution">
    <text evidence="8">The sequence shown here is derived from an EMBL/GenBank/DDBJ whole genome shotgun (WGS) entry which is preliminary data.</text>
</comment>
<feature type="domain" description="Release factor glutamine methyltransferase N-terminal" evidence="7">
    <location>
        <begin position="11"/>
        <end position="81"/>
    </location>
</feature>
<dbReference type="CDD" id="cd02440">
    <property type="entry name" value="AdoMet_MTases"/>
    <property type="match status" value="1"/>
</dbReference>
<evidence type="ECO:0000259" key="6">
    <source>
        <dbReference type="Pfam" id="PF05175"/>
    </source>
</evidence>
<dbReference type="InterPro" id="IPR019874">
    <property type="entry name" value="RF_methyltr_PrmC"/>
</dbReference>
<organism evidence="8 9">
    <name type="scientific">Tumebacillus lipolyticus</name>
    <dbReference type="NCBI Taxonomy" id="1280370"/>
    <lineage>
        <taxon>Bacteria</taxon>
        <taxon>Bacillati</taxon>
        <taxon>Bacillota</taxon>
        <taxon>Bacilli</taxon>
        <taxon>Bacillales</taxon>
        <taxon>Alicyclobacillaceae</taxon>
        <taxon>Tumebacillus</taxon>
    </lineage>
</organism>
<dbReference type="NCBIfam" id="TIGR03534">
    <property type="entry name" value="RF_mod_PrmC"/>
    <property type="match status" value="1"/>
</dbReference>
<dbReference type="GO" id="GO:0032259">
    <property type="term" value="P:methylation"/>
    <property type="evidence" value="ECO:0007669"/>
    <property type="project" value="UniProtKB-KW"/>
</dbReference>
<dbReference type="InterPro" id="IPR002052">
    <property type="entry name" value="DNA_methylase_N6_adenine_CS"/>
</dbReference>
<dbReference type="HAMAP" id="MF_02126">
    <property type="entry name" value="RF_methyltr_PrmC"/>
    <property type="match status" value="1"/>
</dbReference>
<feature type="binding site" evidence="5">
    <location>
        <begin position="127"/>
        <end position="131"/>
    </location>
    <ligand>
        <name>S-adenosyl-L-methionine</name>
        <dbReference type="ChEBI" id="CHEBI:59789"/>
    </ligand>
</feature>
<dbReference type="Pfam" id="PF17827">
    <property type="entry name" value="PrmC_N"/>
    <property type="match status" value="1"/>
</dbReference>
<dbReference type="InterPro" id="IPR050320">
    <property type="entry name" value="N5-glutamine_MTase"/>
</dbReference>
<gene>
    <name evidence="5 8" type="primary">prmC</name>
    <name evidence="8" type="ORF">ACFSOY_09440</name>
</gene>
<dbReference type="InterPro" id="IPR040758">
    <property type="entry name" value="PrmC_N"/>
</dbReference>
<protein>
    <recommendedName>
        <fullName evidence="5">Release factor glutamine methyltransferase</fullName>
        <shortName evidence="5">RF MTase</shortName>
        <ecNumber evidence="5">2.1.1.297</ecNumber>
    </recommendedName>
    <alternativeName>
        <fullName evidence="5">N5-glutamine methyltransferase PrmC</fullName>
    </alternativeName>
    <alternativeName>
        <fullName evidence="5">Protein-(glutamine-N5) MTase PrmC</fullName>
    </alternativeName>
    <alternativeName>
        <fullName evidence="5">Protein-glutamine N-methyltransferase PrmC</fullName>
    </alternativeName>
</protein>
<dbReference type="PANTHER" id="PTHR18895:SF74">
    <property type="entry name" value="MTRF1L RELEASE FACTOR GLUTAMINE METHYLTRANSFERASE"/>
    <property type="match status" value="1"/>
</dbReference>
<keyword evidence="9" id="KW-1185">Reference proteome</keyword>
<dbReference type="GO" id="GO:0102559">
    <property type="term" value="F:peptide chain release factor N(5)-glutamine methyltransferase activity"/>
    <property type="evidence" value="ECO:0007669"/>
    <property type="project" value="UniProtKB-EC"/>
</dbReference>
<accession>A0ABW4ZXB1</accession>
<sequence>MFAPQQETIREALFRASRFFESRGIRSAQFNAETLLQHVLHIDRTQMLVRFAEPFPPDRSNLFAELVQRRGEQVPLQHLTGVQEFYGRPYRVSEAVLIPRPETELLIERVLQEREAFAESPLIVDIGTGSGAIAVTLALEWPDARVIAVDISEAALAVARRNAADLGAERVEFLQGDLVAPILERGLRPDLIVSNPPYIPTTDCADLDVEVRDHEPRLALDGGEDGLNPYRAICRELPKLLPVSGPAFVAFEVGIHQDRMVEQMIRDSLSQCHTGIVPDWQGIGRVIWGKRGG</sequence>
<evidence type="ECO:0000313" key="9">
    <source>
        <dbReference type="Proteomes" id="UP001597343"/>
    </source>
</evidence>
<dbReference type="RefSeq" id="WP_386045971.1">
    <property type="nucleotide sequence ID" value="NZ_JBHUIO010000005.1"/>
</dbReference>
<dbReference type="PANTHER" id="PTHR18895">
    <property type="entry name" value="HEMK METHYLTRANSFERASE"/>
    <property type="match status" value="1"/>
</dbReference>
<feature type="binding site" evidence="5">
    <location>
        <begin position="195"/>
        <end position="198"/>
    </location>
    <ligand>
        <name>substrate</name>
    </ligand>
</feature>
<dbReference type="Pfam" id="PF05175">
    <property type="entry name" value="MTS"/>
    <property type="match status" value="1"/>
</dbReference>
<feature type="domain" description="Methyltransferase small" evidence="6">
    <location>
        <begin position="103"/>
        <end position="198"/>
    </location>
</feature>
<comment type="similarity">
    <text evidence="5">Belongs to the protein N5-glutamine methyltransferase family. PrmC subfamily.</text>
</comment>
<evidence type="ECO:0000256" key="4">
    <source>
        <dbReference type="ARBA" id="ARBA00048391"/>
    </source>
</evidence>
<comment type="caution">
    <text evidence="5">Lacks conserved residue(s) required for the propagation of feature annotation.</text>
</comment>
<dbReference type="InterPro" id="IPR004556">
    <property type="entry name" value="HemK-like"/>
</dbReference>
<dbReference type="Gene3D" id="3.40.50.150">
    <property type="entry name" value="Vaccinia Virus protein VP39"/>
    <property type="match status" value="1"/>
</dbReference>
<dbReference type="NCBIfam" id="TIGR00536">
    <property type="entry name" value="hemK_fam"/>
    <property type="match status" value="1"/>
</dbReference>
<evidence type="ECO:0000256" key="1">
    <source>
        <dbReference type="ARBA" id="ARBA00022603"/>
    </source>
</evidence>
<dbReference type="InterPro" id="IPR007848">
    <property type="entry name" value="Small_mtfrase_dom"/>
</dbReference>